<dbReference type="InterPro" id="IPR052974">
    <property type="entry name" value="GH79_Enzymes"/>
</dbReference>
<dbReference type="SUPFAM" id="SSF51445">
    <property type="entry name" value="(Trans)glycosidases"/>
    <property type="match status" value="1"/>
</dbReference>
<evidence type="ECO:0000313" key="2">
    <source>
        <dbReference type="EMBL" id="RSL49629.1"/>
    </source>
</evidence>
<dbReference type="Pfam" id="PF16862">
    <property type="entry name" value="Glyco_hydro_79C"/>
    <property type="match status" value="1"/>
</dbReference>
<accession>A0A428P9I0</accession>
<gene>
    <name evidence="2" type="ORF">CEP54_012321</name>
</gene>
<evidence type="ECO:0000259" key="1">
    <source>
        <dbReference type="Pfam" id="PF16862"/>
    </source>
</evidence>
<dbReference type="Proteomes" id="UP000288168">
    <property type="component" value="Unassembled WGS sequence"/>
</dbReference>
<protein>
    <recommendedName>
        <fullName evidence="1">Beta-glucuronidase C-terminal domain-containing protein</fullName>
    </recommendedName>
</protein>
<feature type="domain" description="Beta-glucuronidase C-terminal" evidence="1">
    <location>
        <begin position="286"/>
        <end position="372"/>
    </location>
</feature>
<organism evidence="2 3">
    <name type="scientific">Fusarium duplospermum</name>
    <dbReference type="NCBI Taxonomy" id="1325734"/>
    <lineage>
        <taxon>Eukaryota</taxon>
        <taxon>Fungi</taxon>
        <taxon>Dikarya</taxon>
        <taxon>Ascomycota</taxon>
        <taxon>Pezizomycotina</taxon>
        <taxon>Sordariomycetes</taxon>
        <taxon>Hypocreomycetidae</taxon>
        <taxon>Hypocreales</taxon>
        <taxon>Nectriaceae</taxon>
        <taxon>Fusarium</taxon>
        <taxon>Fusarium solani species complex</taxon>
    </lineage>
</organism>
<dbReference type="InterPro" id="IPR031728">
    <property type="entry name" value="GlcAase_C"/>
</dbReference>
<dbReference type="AlphaFoldDB" id="A0A428P9I0"/>
<dbReference type="STRING" id="1325734.A0A428P9I0"/>
<comment type="caution">
    <text evidence="2">The sequence shown here is derived from an EMBL/GenBank/DDBJ whole genome shotgun (WGS) entry which is preliminary data.</text>
</comment>
<name>A0A428P9I0_9HYPO</name>
<dbReference type="EMBL" id="NKCI01000176">
    <property type="protein sequence ID" value="RSL49629.1"/>
    <property type="molecule type" value="Genomic_DNA"/>
</dbReference>
<evidence type="ECO:0000313" key="3">
    <source>
        <dbReference type="Proteomes" id="UP000288168"/>
    </source>
</evidence>
<keyword evidence="3" id="KW-1185">Reference proteome</keyword>
<dbReference type="PANTHER" id="PTHR36183:SF2">
    <property type="entry name" value="BETA-GLUCURONIDASE C-TERMINAL DOMAIN-CONTAINING PROTEIN"/>
    <property type="match status" value="1"/>
</dbReference>
<proteinExistence type="predicted"/>
<dbReference type="Gene3D" id="3.20.20.80">
    <property type="entry name" value="Glycosidases"/>
    <property type="match status" value="1"/>
</dbReference>
<feature type="non-terminal residue" evidence="2">
    <location>
        <position position="374"/>
    </location>
</feature>
<dbReference type="OrthoDB" id="2796951at2759"/>
<reference evidence="2 3" key="1">
    <citation type="submission" date="2017-06" db="EMBL/GenBank/DDBJ databases">
        <title>Comparative genomic analysis of Ambrosia Fusariam Clade fungi.</title>
        <authorList>
            <person name="Stajich J.E."/>
            <person name="Carrillo J."/>
            <person name="Kijimoto T."/>
            <person name="Eskalen A."/>
            <person name="O'Donnell K."/>
            <person name="Kasson M."/>
        </authorList>
    </citation>
    <scope>NUCLEOTIDE SEQUENCE [LARGE SCALE GENOMIC DNA]</scope>
    <source>
        <strain evidence="2 3">NRRL62584</strain>
    </source>
</reference>
<dbReference type="InterPro" id="IPR017853">
    <property type="entry name" value="GH"/>
</dbReference>
<sequence>MRIGGTTQATYDSSSTNAVTYTVSDPKDAPASLTFGPSFMSLAAQYSGKVILGFNRRLNNIANSIAAAKVAKQNMGNLDAIELGNEPNFFSSSDPVANGASWTAAADYASEVAWQDQVCGNLSTSGLISAGVFFGTSPMSIKGLTAVEGSGNNHVKYYCSHNYPQSGGNADLAKLMSHSSIASQIKPFAAEAATAAAKGQTHIFGETNSATQGGGGMSPTFGAGLWILDYVLQSLLQGTKAPSVTYCWWGRYNMGAPYFGAYFATMALAGADKFAPLDDQTSTYAAYAIYKNGAPIRVLLYNSDYFTSGTRPTQVYTLTGLSGSQVTAKRLTASFTTSRIDQGQKATVGGRSFEDGTCKIQGTAVTETATVSAG</sequence>
<dbReference type="PANTHER" id="PTHR36183">
    <property type="entry name" value="BETA-GLUCURONIDASE"/>
    <property type="match status" value="1"/>
</dbReference>